<reference evidence="1 2" key="1">
    <citation type="submission" date="2019-03" db="EMBL/GenBank/DDBJ databases">
        <title>Genomic Encyclopedia of Type Strains, Phase IV (KMG-IV): sequencing the most valuable type-strain genomes for metagenomic binning, comparative biology and taxonomic classification.</title>
        <authorList>
            <person name="Goeker M."/>
        </authorList>
    </citation>
    <scope>NUCLEOTIDE SEQUENCE [LARGE SCALE GENOMIC DNA]</scope>
    <source>
        <strain evidence="1 2">DSM 25059</strain>
    </source>
</reference>
<gene>
    <name evidence="1" type="ORF">EV664_12020</name>
</gene>
<dbReference type="EMBL" id="SNWD01000020">
    <property type="protein sequence ID" value="TDN78085.1"/>
    <property type="molecule type" value="Genomic_DNA"/>
</dbReference>
<dbReference type="SMART" id="SM00855">
    <property type="entry name" value="PGAM"/>
    <property type="match status" value="1"/>
</dbReference>
<dbReference type="InterPro" id="IPR013078">
    <property type="entry name" value="His_Pase_superF_clade-1"/>
</dbReference>
<dbReference type="RefSeq" id="WP_133497093.1">
    <property type="nucleotide sequence ID" value="NZ_BMLU01000021.1"/>
</dbReference>
<name>A0A4R6FCV8_9SPHN</name>
<comment type="caution">
    <text evidence="1">The sequence shown here is derived from an EMBL/GenBank/DDBJ whole genome shotgun (WGS) entry which is preliminary data.</text>
</comment>
<dbReference type="OrthoDB" id="7502553at2"/>
<sequence>MTLRLVLLCAGASTAMRDARFADDDDELDEGGRAKLGALRIPGPPAERCFISPARTARESAGLLGIAAVEAAALRDRDAGDWTGRPLSALPPDALGLWLADPVQAMPGGESMAAVQARVGAWIDGLGEGRVLAITHAAVVRAAIAHTLGLPLAATMDIDVAPLSMTVLSHHGRWRLQELRRA</sequence>
<dbReference type="Proteomes" id="UP000295493">
    <property type="component" value="Unassembled WGS sequence"/>
</dbReference>
<dbReference type="Pfam" id="PF00300">
    <property type="entry name" value="His_Phos_1"/>
    <property type="match status" value="1"/>
</dbReference>
<dbReference type="SUPFAM" id="SSF53254">
    <property type="entry name" value="Phosphoglycerate mutase-like"/>
    <property type="match status" value="1"/>
</dbReference>
<dbReference type="InterPro" id="IPR029033">
    <property type="entry name" value="His_PPase_superfam"/>
</dbReference>
<proteinExistence type="predicted"/>
<keyword evidence="2" id="KW-1185">Reference proteome</keyword>
<dbReference type="Gene3D" id="3.40.50.1240">
    <property type="entry name" value="Phosphoglycerate mutase-like"/>
    <property type="match status" value="1"/>
</dbReference>
<organism evidence="1 2">
    <name type="scientific">Stakelama pacifica</name>
    <dbReference type="NCBI Taxonomy" id="517720"/>
    <lineage>
        <taxon>Bacteria</taxon>
        <taxon>Pseudomonadati</taxon>
        <taxon>Pseudomonadota</taxon>
        <taxon>Alphaproteobacteria</taxon>
        <taxon>Sphingomonadales</taxon>
        <taxon>Sphingomonadaceae</taxon>
        <taxon>Stakelama</taxon>
    </lineage>
</organism>
<evidence type="ECO:0000313" key="1">
    <source>
        <dbReference type="EMBL" id="TDN78085.1"/>
    </source>
</evidence>
<accession>A0A4R6FCV8</accession>
<evidence type="ECO:0000313" key="2">
    <source>
        <dbReference type="Proteomes" id="UP000295493"/>
    </source>
</evidence>
<dbReference type="AlphaFoldDB" id="A0A4R6FCV8"/>
<protein>
    <submittedName>
        <fullName evidence="1">Broad specificity phosphatase PhoE</fullName>
    </submittedName>
</protein>